<dbReference type="GeneID" id="20082259"/>
<dbReference type="VEuPathDB" id="FungiDB:H310_05209"/>
<evidence type="ECO:0000313" key="9">
    <source>
        <dbReference type="EMBL" id="ETW03859.1"/>
    </source>
</evidence>
<evidence type="ECO:0000256" key="8">
    <source>
        <dbReference type="SAM" id="Phobius"/>
    </source>
</evidence>
<keyword evidence="7" id="KW-0539">Nucleus</keyword>
<protein>
    <submittedName>
        <fullName evidence="9">Uncharacterized protein</fullName>
    </submittedName>
</protein>
<dbReference type="OrthoDB" id="509138at2759"/>
<feature type="transmembrane region" description="Helical" evidence="8">
    <location>
        <begin position="6"/>
        <end position="24"/>
    </location>
</feature>
<dbReference type="InterPro" id="IPR019358">
    <property type="entry name" value="NEMP_fam"/>
</dbReference>
<comment type="subcellular location">
    <subcellularLocation>
        <location evidence="1">Nucleus inner membrane</location>
        <topology evidence="1">Multi-pass membrane protein</topology>
        <orientation evidence="1">Nucleoplasmic side</orientation>
    </subcellularLocation>
</comment>
<dbReference type="AlphaFoldDB" id="A0A024UC70"/>
<evidence type="ECO:0000256" key="3">
    <source>
        <dbReference type="ARBA" id="ARBA00022692"/>
    </source>
</evidence>
<gene>
    <name evidence="9" type="ORF">H310_05209</name>
</gene>
<dbReference type="STRING" id="157072.A0A024UC70"/>
<evidence type="ECO:0000256" key="4">
    <source>
        <dbReference type="ARBA" id="ARBA00022729"/>
    </source>
</evidence>
<evidence type="ECO:0000256" key="7">
    <source>
        <dbReference type="ARBA" id="ARBA00023242"/>
    </source>
</evidence>
<keyword evidence="5 8" id="KW-1133">Transmembrane helix</keyword>
<dbReference type="GO" id="GO:0005637">
    <property type="term" value="C:nuclear inner membrane"/>
    <property type="evidence" value="ECO:0007669"/>
    <property type="project" value="UniProtKB-SubCell"/>
</dbReference>
<feature type="transmembrane region" description="Helical" evidence="8">
    <location>
        <begin position="366"/>
        <end position="386"/>
    </location>
</feature>
<dbReference type="RefSeq" id="XP_008868088.1">
    <property type="nucleotide sequence ID" value="XM_008869866.1"/>
</dbReference>
<feature type="transmembrane region" description="Helical" evidence="8">
    <location>
        <begin position="332"/>
        <end position="354"/>
    </location>
</feature>
<evidence type="ECO:0000256" key="6">
    <source>
        <dbReference type="ARBA" id="ARBA00023136"/>
    </source>
</evidence>
<accession>A0A024UC70</accession>
<feature type="transmembrane region" description="Helical" evidence="8">
    <location>
        <begin position="308"/>
        <end position="326"/>
    </location>
</feature>
<proteinExistence type="inferred from homology"/>
<comment type="similarity">
    <text evidence="2">Belongs to the NEMP family.</text>
</comment>
<evidence type="ECO:0000256" key="5">
    <source>
        <dbReference type="ARBA" id="ARBA00022989"/>
    </source>
</evidence>
<dbReference type="PANTHER" id="PTHR13598:SF1">
    <property type="entry name" value="AT07567P-RELATED"/>
    <property type="match status" value="1"/>
</dbReference>
<feature type="transmembrane region" description="Helical" evidence="8">
    <location>
        <begin position="449"/>
        <end position="475"/>
    </location>
</feature>
<dbReference type="EMBL" id="KI913959">
    <property type="protein sequence ID" value="ETW03859.1"/>
    <property type="molecule type" value="Genomic_DNA"/>
</dbReference>
<keyword evidence="3 8" id="KW-0812">Transmembrane</keyword>
<dbReference type="PANTHER" id="PTHR13598">
    <property type="entry name" value="AT07567P-RELATED"/>
    <property type="match status" value="1"/>
</dbReference>
<feature type="transmembrane region" description="Helical" evidence="8">
    <location>
        <begin position="276"/>
        <end position="296"/>
    </location>
</feature>
<keyword evidence="6 8" id="KW-0472">Membrane</keyword>
<organism evidence="9">
    <name type="scientific">Aphanomyces invadans</name>
    <dbReference type="NCBI Taxonomy" id="157072"/>
    <lineage>
        <taxon>Eukaryota</taxon>
        <taxon>Sar</taxon>
        <taxon>Stramenopiles</taxon>
        <taxon>Oomycota</taxon>
        <taxon>Saprolegniomycetes</taxon>
        <taxon>Saprolegniales</taxon>
        <taxon>Verrucalvaceae</taxon>
        <taxon>Aphanomyces</taxon>
    </lineage>
</organism>
<sequence>MKTQVVVPILVAVCSSIMYMVAVTPSGDAWNANWVAVAEAANTNVTWMQEGTQEAYRFRQFKENKTFCFSPSSSLPFRVDSLNDPRQPYLVQYVARFEQFNAWLDQVDPYVTPAKQFLGSMQPLMWGWSNLRVAITSDSASSLTYTYTTPPSRVCHILEHVQGSAYPSIRNVLPDMALYVLSKAAAFTKRYCEGCSRGCPVACEDTNNSGMCMATFSPHQYPCVTVHGLETGYMTSQAHVAFTTVFYSVISLQYVQNLAWGYLLYFFSAKLAQSRAFHYVLGAAIGIVCSIALLLYQLYKQSQSTIRLLPGAGLVQSASLLTTIAFPVTGFMMLPAVYSLLQWAMGLLFTFWASDDVFGVPHLGKFYFLLFGLVGMAFVWWFQWWAPPTTSADSTVDSGNDDEDVAVVLADLRRMEAEDLLLPDNQQRLARALQLFSIMLLFQSTSSVVLSWVIVTVALLWSVLEALFGHVYYWYWSEMPGLHSTLISTDEYATQGKTETEKALAALRQHLKENPHVAETVREDHEVRLRRFMHGRDHMEASMGKAPKDSQPSKSHWRCCIQ</sequence>
<keyword evidence="4" id="KW-0732">Signal</keyword>
<dbReference type="eggNOG" id="ENOG502RBFK">
    <property type="taxonomic scope" value="Eukaryota"/>
</dbReference>
<evidence type="ECO:0000256" key="1">
    <source>
        <dbReference type="ARBA" id="ARBA00004575"/>
    </source>
</evidence>
<reference evidence="9" key="1">
    <citation type="submission" date="2013-12" db="EMBL/GenBank/DDBJ databases">
        <title>The Genome Sequence of Aphanomyces invadans NJM9701.</title>
        <authorList>
            <consortium name="The Broad Institute Genomics Platform"/>
            <person name="Russ C."/>
            <person name="Tyler B."/>
            <person name="van West P."/>
            <person name="Dieguez-Uribeondo J."/>
            <person name="Young S.K."/>
            <person name="Zeng Q."/>
            <person name="Gargeya S."/>
            <person name="Fitzgerald M."/>
            <person name="Abouelleil A."/>
            <person name="Alvarado L."/>
            <person name="Chapman S.B."/>
            <person name="Gainer-Dewar J."/>
            <person name="Goldberg J."/>
            <person name="Griggs A."/>
            <person name="Gujja S."/>
            <person name="Hansen M."/>
            <person name="Howarth C."/>
            <person name="Imamovic A."/>
            <person name="Ireland A."/>
            <person name="Larimer J."/>
            <person name="McCowan C."/>
            <person name="Murphy C."/>
            <person name="Pearson M."/>
            <person name="Poon T.W."/>
            <person name="Priest M."/>
            <person name="Roberts A."/>
            <person name="Saif S."/>
            <person name="Shea T."/>
            <person name="Sykes S."/>
            <person name="Wortman J."/>
            <person name="Nusbaum C."/>
            <person name="Birren B."/>
        </authorList>
    </citation>
    <scope>NUCLEOTIDE SEQUENCE [LARGE SCALE GENOMIC DNA]</scope>
    <source>
        <strain evidence="9">NJM9701</strain>
    </source>
</reference>
<name>A0A024UC70_9STRA</name>
<dbReference type="Pfam" id="PF10225">
    <property type="entry name" value="NEMP"/>
    <property type="match status" value="1"/>
</dbReference>
<feature type="transmembrane region" description="Helical" evidence="8">
    <location>
        <begin position="238"/>
        <end position="256"/>
    </location>
</feature>
<evidence type="ECO:0000256" key="2">
    <source>
        <dbReference type="ARBA" id="ARBA00005748"/>
    </source>
</evidence>